<feature type="domain" description="NADH:ubiquinone oxidoreductase 30kDa subunit" evidence="3">
    <location>
        <begin position="130"/>
        <end position="250"/>
    </location>
</feature>
<dbReference type="InterPro" id="IPR010218">
    <property type="entry name" value="NADH_DH_suC"/>
</dbReference>
<dbReference type="InterPro" id="IPR037232">
    <property type="entry name" value="NADH_quin_OxRdtase_su_C/D-like"/>
</dbReference>
<evidence type="ECO:0000256" key="2">
    <source>
        <dbReference type="ARBA" id="ARBA00022448"/>
    </source>
</evidence>
<dbReference type="Gene3D" id="3.30.460.80">
    <property type="entry name" value="NADH:ubiquinone oxidoreductase, 30kDa subunit"/>
    <property type="match status" value="1"/>
</dbReference>
<keyword evidence="5" id="KW-1185">Reference proteome</keyword>
<evidence type="ECO:0000313" key="5">
    <source>
        <dbReference type="Proteomes" id="UP000005755"/>
    </source>
</evidence>
<protein>
    <submittedName>
        <fullName evidence="4">NADH dehydrogenase, C subunit</fullName>
    </submittedName>
</protein>
<dbReference type="PANTHER" id="PTHR10884:SF14">
    <property type="entry name" value="NADH DEHYDROGENASE [UBIQUINONE] IRON-SULFUR PROTEIN 3, MITOCHONDRIAL"/>
    <property type="match status" value="1"/>
</dbReference>
<reference evidence="5" key="1">
    <citation type="journal article" date="2014" name="Genome Announc.">
        <title>Draft genome sequences of six enterohepatic helicobacter species isolated from humans and one from rhesus macaques.</title>
        <authorList>
            <person name="Shen Z."/>
            <person name="Sheh A."/>
            <person name="Young S.K."/>
            <person name="Abouelliel A."/>
            <person name="Ward D.V."/>
            <person name="Earl A.M."/>
            <person name="Fox J.G."/>
        </authorList>
    </citation>
    <scope>NUCLEOTIDE SEQUENCE [LARGE SCALE GENOMIC DNA]</scope>
    <source>
        <strain evidence="5">CCUG 18818</strain>
    </source>
</reference>
<dbReference type="SUPFAM" id="SSF143243">
    <property type="entry name" value="Nqo5-like"/>
    <property type="match status" value="1"/>
</dbReference>
<dbReference type="NCBIfam" id="NF006304">
    <property type="entry name" value="PRK08491.1"/>
    <property type="match status" value="1"/>
</dbReference>
<dbReference type="EMBL" id="DS990392">
    <property type="protein sequence ID" value="EFR46468.1"/>
    <property type="molecule type" value="Genomic_DNA"/>
</dbReference>
<evidence type="ECO:0000313" key="4">
    <source>
        <dbReference type="EMBL" id="EFR46468.1"/>
    </source>
</evidence>
<dbReference type="InterPro" id="IPR001268">
    <property type="entry name" value="NADH_UbQ_OxRdtase_30kDa_su"/>
</dbReference>
<proteinExistence type="inferred from homology"/>
<dbReference type="Pfam" id="PF00329">
    <property type="entry name" value="Complex1_30kDa"/>
    <property type="match status" value="1"/>
</dbReference>
<evidence type="ECO:0000259" key="3">
    <source>
        <dbReference type="Pfam" id="PF00329"/>
    </source>
</evidence>
<evidence type="ECO:0000256" key="1">
    <source>
        <dbReference type="ARBA" id="ARBA00007569"/>
    </source>
</evidence>
<gene>
    <name evidence="4" type="primary">nuoC</name>
    <name evidence="4" type="ORF">HCCG_01015</name>
</gene>
<accession>A0ABN0BAJ4</accession>
<comment type="similarity">
    <text evidence="1">Belongs to the complex I 30 kDa subunit family.</text>
</comment>
<dbReference type="PANTHER" id="PTHR10884">
    <property type="entry name" value="NADH DEHYDROGENASE UBIQUINONE IRON-SULFUR PROTEIN 3"/>
    <property type="match status" value="1"/>
</dbReference>
<dbReference type="NCBIfam" id="TIGR01961">
    <property type="entry name" value="NuoC_fam"/>
    <property type="match status" value="1"/>
</dbReference>
<name>A0ABN0BAJ4_9HELI</name>
<dbReference type="Proteomes" id="UP000005755">
    <property type="component" value="Unassembled WGS sequence"/>
</dbReference>
<organism evidence="4 5">
    <name type="scientific">Helicobacter cinaedi CCUG 18818 = ATCC BAA-847</name>
    <dbReference type="NCBI Taxonomy" id="537971"/>
    <lineage>
        <taxon>Bacteria</taxon>
        <taxon>Pseudomonadati</taxon>
        <taxon>Campylobacterota</taxon>
        <taxon>Epsilonproteobacteria</taxon>
        <taxon>Campylobacterales</taxon>
        <taxon>Helicobacteraceae</taxon>
        <taxon>Helicobacter</taxon>
    </lineage>
</organism>
<sequence>MPIRAECLILIQPFKGWIGLSPLIFTCPAVRLDQRLCNTQLWYFSKKSANKKLSRKSNQSDLYESQIHKRCKMIRQNPPKANAQKSIYYTNRFDVMPTSPMLPLGEFESFLQALHTPITQSYIQNDLITLWVESTQILPLIKELYALGYDFLTEMSAIDKLEENNEFELFYLLLKLEDTSSKRLKIKTKIKKGEHITSLTPLFKSANWSERECFDMFGIIFDGHPYLQRLLMPKDWVGHPLLKSYPLQGDEYAAWYEVDKIFGKEYREIIGAEQRDSARIDRNDDKNFSAISFESRYQESKAPALLKSFKSSKELKERR</sequence>
<keyword evidence="2" id="KW-0813">Transport</keyword>